<name>A0A5C5BDY0_9MICO</name>
<dbReference type="InterPro" id="IPR011009">
    <property type="entry name" value="Kinase-like_dom_sf"/>
</dbReference>
<dbReference type="Gene3D" id="3.90.1200.10">
    <property type="match status" value="1"/>
</dbReference>
<dbReference type="Proteomes" id="UP000313849">
    <property type="component" value="Unassembled WGS sequence"/>
</dbReference>
<sequence length="318" mass="33871">MTRRRPTWPELPDGVRRLVEARLGRPVVAWASHDSGYSPGPALTLTAADGERLFVKAADGAVNPDALRFHRREAVIAGSLPAAVPTPRLRWVEEAVLPGEDGQGDVPWVVLAFDVVDGRHPRVPWVRADVDAVARVFTRLAGVTAPAGLPALADRTGFDGWRELAGGTRDAAGLATYDPWVTANLERLAVLEAGWPAAVAGETLLHHDVRGDNVLLTRDGEAVLVDWPHAARGAAFCDLLGWLPALRLEGGPAPEDVLADHPLARAADPDAVTAFGVALAGYFVASSLEPPPPGIPHLRAFQRAQGQVCVAWLAGRLR</sequence>
<dbReference type="SUPFAM" id="SSF56112">
    <property type="entry name" value="Protein kinase-like (PK-like)"/>
    <property type="match status" value="1"/>
</dbReference>
<protein>
    <submittedName>
        <fullName evidence="1">Aminoglycoside phosphotransferase family protein</fullName>
    </submittedName>
</protein>
<dbReference type="RefSeq" id="WP_108717876.1">
    <property type="nucleotide sequence ID" value="NZ_VENP01000010.1"/>
</dbReference>
<dbReference type="OrthoDB" id="2570531at2"/>
<evidence type="ECO:0000313" key="2">
    <source>
        <dbReference type="Proteomes" id="UP000313849"/>
    </source>
</evidence>
<evidence type="ECO:0000313" key="1">
    <source>
        <dbReference type="EMBL" id="TNU76177.1"/>
    </source>
</evidence>
<keyword evidence="1" id="KW-0808">Transferase</keyword>
<keyword evidence="2" id="KW-1185">Reference proteome</keyword>
<organism evidence="1 2">
    <name type="scientific">Miniimonas arenae</name>
    <dbReference type="NCBI Taxonomy" id="676201"/>
    <lineage>
        <taxon>Bacteria</taxon>
        <taxon>Bacillati</taxon>
        <taxon>Actinomycetota</taxon>
        <taxon>Actinomycetes</taxon>
        <taxon>Micrococcales</taxon>
        <taxon>Beutenbergiaceae</taxon>
        <taxon>Miniimonas</taxon>
    </lineage>
</organism>
<dbReference type="AlphaFoldDB" id="A0A5C5BDY0"/>
<reference evidence="1 2" key="1">
    <citation type="submission" date="2019-06" db="EMBL/GenBank/DDBJ databases">
        <title>Draft genome sequence of Miniimonas arenae KCTC 19750T isolated from sea sand.</title>
        <authorList>
            <person name="Park S.-J."/>
        </authorList>
    </citation>
    <scope>NUCLEOTIDE SEQUENCE [LARGE SCALE GENOMIC DNA]</scope>
    <source>
        <strain evidence="1 2">KCTC 19750</strain>
    </source>
</reference>
<proteinExistence type="predicted"/>
<accession>A0A5C5BDY0</accession>
<gene>
    <name evidence="1" type="ORF">FH969_04380</name>
</gene>
<comment type="caution">
    <text evidence="1">The sequence shown here is derived from an EMBL/GenBank/DDBJ whole genome shotgun (WGS) entry which is preliminary data.</text>
</comment>
<dbReference type="GO" id="GO:0016740">
    <property type="term" value="F:transferase activity"/>
    <property type="evidence" value="ECO:0007669"/>
    <property type="project" value="UniProtKB-KW"/>
</dbReference>
<dbReference type="EMBL" id="VENP01000010">
    <property type="protein sequence ID" value="TNU76177.1"/>
    <property type="molecule type" value="Genomic_DNA"/>
</dbReference>